<keyword evidence="6" id="KW-0598">Phosphotransferase system</keyword>
<dbReference type="InterPro" id="IPR004701">
    <property type="entry name" value="PTS_EIIA_man-typ"/>
</dbReference>
<evidence type="ECO:0000256" key="6">
    <source>
        <dbReference type="ARBA" id="ARBA00022683"/>
    </source>
</evidence>
<dbReference type="Pfam" id="PF03610">
    <property type="entry name" value="EIIA-man"/>
    <property type="match status" value="1"/>
</dbReference>
<dbReference type="InterPro" id="IPR036662">
    <property type="entry name" value="PTS_EIIA_man-typ_sf"/>
</dbReference>
<keyword evidence="10" id="KW-1185">Reference proteome</keyword>
<dbReference type="InterPro" id="IPR051471">
    <property type="entry name" value="Bacterial_PTS_sugar_comp"/>
</dbReference>
<evidence type="ECO:0000313" key="9">
    <source>
        <dbReference type="EMBL" id="MFL0252041.1"/>
    </source>
</evidence>
<dbReference type="InterPro" id="IPR033887">
    <property type="entry name" value="PTS_IIA_man"/>
</dbReference>
<accession>A0ABW8TIL3</accession>
<dbReference type="PANTHER" id="PTHR33799:SF1">
    <property type="entry name" value="PTS SYSTEM MANNOSE-SPECIFIC EIIAB COMPONENT-RELATED"/>
    <property type="match status" value="1"/>
</dbReference>
<feature type="domain" description="PTS EIIA type-4" evidence="8">
    <location>
        <begin position="1"/>
        <end position="128"/>
    </location>
</feature>
<keyword evidence="2" id="KW-0813">Transport</keyword>
<gene>
    <name evidence="9" type="ORF">ACJDT4_16595</name>
</gene>
<dbReference type="RefSeq" id="WP_406788693.1">
    <property type="nucleotide sequence ID" value="NZ_JBJIAA010000014.1"/>
</dbReference>
<dbReference type="Proteomes" id="UP001623592">
    <property type="component" value="Unassembled WGS sequence"/>
</dbReference>
<evidence type="ECO:0000259" key="8">
    <source>
        <dbReference type="PROSITE" id="PS51096"/>
    </source>
</evidence>
<protein>
    <submittedName>
        <fullName evidence="9">PTS sugar transporter subunit IIA</fullName>
    </submittedName>
</protein>
<keyword evidence="3" id="KW-0963">Cytoplasm</keyword>
<evidence type="ECO:0000256" key="5">
    <source>
        <dbReference type="ARBA" id="ARBA00022679"/>
    </source>
</evidence>
<evidence type="ECO:0000256" key="4">
    <source>
        <dbReference type="ARBA" id="ARBA00022597"/>
    </source>
</evidence>
<keyword evidence="4 9" id="KW-0762">Sugar transport</keyword>
<dbReference type="PROSITE" id="PS51096">
    <property type="entry name" value="PTS_EIIA_TYPE_4"/>
    <property type="match status" value="1"/>
</dbReference>
<keyword evidence="5" id="KW-0808">Transferase</keyword>
<sequence>MRYVILVSHGQFAAGLYNALTMLAGKGRKDVLFQGLEDGMSTDKFGEKFKAVIEKVTAEDEIILFGDIIGGSPLTTAVNILAGKGMLSKAFVLGGMNLPTVLTGILMKDSMGMEELKETLLQTANESIKEFKLTDTEQEDDI</sequence>
<dbReference type="CDD" id="cd00006">
    <property type="entry name" value="PTS_IIA_man"/>
    <property type="match status" value="1"/>
</dbReference>
<dbReference type="PANTHER" id="PTHR33799">
    <property type="entry name" value="PTS PERMEASE-RELATED-RELATED"/>
    <property type="match status" value="1"/>
</dbReference>
<comment type="subcellular location">
    <subcellularLocation>
        <location evidence="1">Cytoplasm</location>
    </subcellularLocation>
</comment>
<comment type="caution">
    <text evidence="9">The sequence shown here is derived from an EMBL/GenBank/DDBJ whole genome shotgun (WGS) entry which is preliminary data.</text>
</comment>
<evidence type="ECO:0000256" key="1">
    <source>
        <dbReference type="ARBA" id="ARBA00004496"/>
    </source>
</evidence>
<organism evidence="9 10">
    <name type="scientific">Clostridium neuense</name>
    <dbReference type="NCBI Taxonomy" id="1728934"/>
    <lineage>
        <taxon>Bacteria</taxon>
        <taxon>Bacillati</taxon>
        <taxon>Bacillota</taxon>
        <taxon>Clostridia</taxon>
        <taxon>Eubacteriales</taxon>
        <taxon>Clostridiaceae</taxon>
        <taxon>Clostridium</taxon>
    </lineage>
</organism>
<dbReference type="Gene3D" id="3.40.50.510">
    <property type="entry name" value="Phosphotransferase system, mannose-type IIA component"/>
    <property type="match status" value="1"/>
</dbReference>
<reference evidence="9 10" key="1">
    <citation type="submission" date="2024-11" db="EMBL/GenBank/DDBJ databases">
        <authorList>
            <person name="Heng Y.C."/>
            <person name="Lim A.C.H."/>
            <person name="Lee J.K.Y."/>
            <person name="Kittelmann S."/>
        </authorList>
    </citation>
    <scope>NUCLEOTIDE SEQUENCE [LARGE SCALE GENOMIC DNA]</scope>
    <source>
        <strain evidence="9 10">WILCCON 0114</strain>
    </source>
</reference>
<evidence type="ECO:0000256" key="3">
    <source>
        <dbReference type="ARBA" id="ARBA00022490"/>
    </source>
</evidence>
<name>A0ABW8TIL3_9CLOT</name>
<evidence type="ECO:0000256" key="7">
    <source>
        <dbReference type="ARBA" id="ARBA00022777"/>
    </source>
</evidence>
<evidence type="ECO:0000256" key="2">
    <source>
        <dbReference type="ARBA" id="ARBA00022448"/>
    </source>
</evidence>
<dbReference type="EMBL" id="JBJIAA010000014">
    <property type="protein sequence ID" value="MFL0252041.1"/>
    <property type="molecule type" value="Genomic_DNA"/>
</dbReference>
<keyword evidence="7" id="KW-0418">Kinase</keyword>
<dbReference type="SUPFAM" id="SSF53062">
    <property type="entry name" value="PTS system fructose IIA component-like"/>
    <property type="match status" value="1"/>
</dbReference>
<evidence type="ECO:0000313" key="10">
    <source>
        <dbReference type="Proteomes" id="UP001623592"/>
    </source>
</evidence>
<proteinExistence type="predicted"/>